<dbReference type="RefSeq" id="XP_009549369.1">
    <property type="nucleotide sequence ID" value="XM_009551074.1"/>
</dbReference>
<gene>
    <name evidence="3" type="ORF">HETIRDRAFT_453602</name>
</gene>
<dbReference type="OrthoDB" id="2739948at2759"/>
<evidence type="ECO:0000313" key="4">
    <source>
        <dbReference type="Proteomes" id="UP000030671"/>
    </source>
</evidence>
<organism evidence="3 4">
    <name type="scientific">Heterobasidion irregulare (strain TC 32-1)</name>
    <dbReference type="NCBI Taxonomy" id="747525"/>
    <lineage>
        <taxon>Eukaryota</taxon>
        <taxon>Fungi</taxon>
        <taxon>Dikarya</taxon>
        <taxon>Basidiomycota</taxon>
        <taxon>Agaricomycotina</taxon>
        <taxon>Agaricomycetes</taxon>
        <taxon>Russulales</taxon>
        <taxon>Bondarzewiaceae</taxon>
        <taxon>Heterobasidion</taxon>
        <taxon>Heterobasidion annosum species complex</taxon>
    </lineage>
</organism>
<dbReference type="InParanoid" id="W4JZV5"/>
<dbReference type="Pfam" id="PF17667">
    <property type="entry name" value="Pkinase_fungal"/>
    <property type="match status" value="1"/>
</dbReference>
<dbReference type="KEGG" id="hir:HETIRDRAFT_453602"/>
<evidence type="ECO:0000256" key="1">
    <source>
        <dbReference type="SAM" id="MobiDB-lite"/>
    </source>
</evidence>
<dbReference type="HOGENOM" id="CLU_006410_1_0_1"/>
<dbReference type="AlphaFoldDB" id="W4JZV5"/>
<dbReference type="STRING" id="747525.W4JZV5"/>
<keyword evidence="4" id="KW-1185">Reference proteome</keyword>
<accession>W4JZV5</accession>
<dbReference type="GeneID" id="20676399"/>
<dbReference type="Proteomes" id="UP000030671">
    <property type="component" value="Unassembled WGS sequence"/>
</dbReference>
<evidence type="ECO:0000259" key="2">
    <source>
        <dbReference type="Pfam" id="PF17667"/>
    </source>
</evidence>
<proteinExistence type="predicted"/>
<reference evidence="3 4" key="1">
    <citation type="journal article" date="2012" name="New Phytol.">
        <title>Insight into trade-off between wood decay and parasitism from the genome of a fungal forest pathogen.</title>
        <authorList>
            <person name="Olson A."/>
            <person name="Aerts A."/>
            <person name="Asiegbu F."/>
            <person name="Belbahri L."/>
            <person name="Bouzid O."/>
            <person name="Broberg A."/>
            <person name="Canback B."/>
            <person name="Coutinho P.M."/>
            <person name="Cullen D."/>
            <person name="Dalman K."/>
            <person name="Deflorio G."/>
            <person name="van Diepen L.T."/>
            <person name="Dunand C."/>
            <person name="Duplessis S."/>
            <person name="Durling M."/>
            <person name="Gonthier P."/>
            <person name="Grimwood J."/>
            <person name="Fossdal C.G."/>
            <person name="Hansson D."/>
            <person name="Henrissat B."/>
            <person name="Hietala A."/>
            <person name="Himmelstrand K."/>
            <person name="Hoffmeister D."/>
            <person name="Hogberg N."/>
            <person name="James T.Y."/>
            <person name="Karlsson M."/>
            <person name="Kohler A."/>
            <person name="Kues U."/>
            <person name="Lee Y.H."/>
            <person name="Lin Y.C."/>
            <person name="Lind M."/>
            <person name="Lindquist E."/>
            <person name="Lombard V."/>
            <person name="Lucas S."/>
            <person name="Lunden K."/>
            <person name="Morin E."/>
            <person name="Murat C."/>
            <person name="Park J."/>
            <person name="Raffaello T."/>
            <person name="Rouze P."/>
            <person name="Salamov A."/>
            <person name="Schmutz J."/>
            <person name="Solheim H."/>
            <person name="Stahlberg J."/>
            <person name="Velez H."/>
            <person name="de Vries R.P."/>
            <person name="Wiebenga A."/>
            <person name="Woodward S."/>
            <person name="Yakovlev I."/>
            <person name="Garbelotto M."/>
            <person name="Martin F."/>
            <person name="Grigoriev I.V."/>
            <person name="Stenlid J."/>
        </authorList>
    </citation>
    <scope>NUCLEOTIDE SEQUENCE [LARGE SCALE GENOMIC DNA]</scope>
    <source>
        <strain evidence="3 4">TC 32-1</strain>
    </source>
</reference>
<feature type="region of interest" description="Disordered" evidence="1">
    <location>
        <begin position="1"/>
        <end position="32"/>
    </location>
</feature>
<evidence type="ECO:0000313" key="3">
    <source>
        <dbReference type="EMBL" id="ETW79103.1"/>
    </source>
</evidence>
<dbReference type="InterPro" id="IPR040976">
    <property type="entry name" value="Pkinase_fungal"/>
</dbReference>
<feature type="domain" description="Fungal-type protein kinase" evidence="2">
    <location>
        <begin position="421"/>
        <end position="503"/>
    </location>
</feature>
<protein>
    <recommendedName>
        <fullName evidence="2">Fungal-type protein kinase domain-containing protein</fullName>
    </recommendedName>
</protein>
<sequence>MSRSPSPIVVDSPTSAAPTINPPEISVFTPPKTTTSLVNNDSYYLELANKPMANRFVGPMPVDEFLNTFLPPPADLPPSPCAPTDRIFDDMFILSGEPHVLFIDVLRKHGLCPNLVLTDTNHERDRHYRSTPGPHISLYKADAPPTIPSLQPAVGPLRWADIELGVQFFPTARDPFSDAPGTHFEAAAEPIAHARGRLIAEALAALALAFRTAFFSVCVLDAHARLLRWDNAGCVVSAKFDFVRAARPLVEFFWRFAHASGAARGRDPSVIPLSVSEAVAAADRLRVHPSLCVELRVMVPRKNVKGKGKAGDKVKTTVRRLAGVLPQSLNFTPWTGTATRRCPAVDLASGEVVWVKDTWMIDTDLVPGIPQLYELMRAPWRDENAKAKTPFVPWYERGYDVLSGELVQRSRSNEFLAAPWADTARESGDRKITAQRHRREILRYDLRPLSHFNSTKEMTSAFLDSIKAHQAYYFKGVLHGDINPANMPMTRDGKGLLFDLDDGNAISSKPIRADPELEPKVPDEEDVLMMLASMGIIDMGD</sequence>
<name>W4JZV5_HETIT</name>
<dbReference type="EMBL" id="KI925461">
    <property type="protein sequence ID" value="ETW79103.1"/>
    <property type="molecule type" value="Genomic_DNA"/>
</dbReference>